<keyword evidence="2" id="KW-1185">Reference proteome</keyword>
<dbReference type="EMBL" id="VFPT01000001">
    <property type="protein sequence ID" value="TQM94078.1"/>
    <property type="molecule type" value="Genomic_DNA"/>
</dbReference>
<dbReference type="AlphaFoldDB" id="A0A543KG64"/>
<evidence type="ECO:0000313" key="1">
    <source>
        <dbReference type="EMBL" id="TQM94078.1"/>
    </source>
</evidence>
<organism evidence="1 2">
    <name type="scientific">Roseinatronobacter monicus</name>
    <dbReference type="NCBI Taxonomy" id="393481"/>
    <lineage>
        <taxon>Bacteria</taxon>
        <taxon>Pseudomonadati</taxon>
        <taxon>Pseudomonadota</taxon>
        <taxon>Alphaproteobacteria</taxon>
        <taxon>Rhodobacterales</taxon>
        <taxon>Paracoccaceae</taxon>
        <taxon>Roseinatronobacter</taxon>
    </lineage>
</organism>
<comment type="caution">
    <text evidence="1">The sequence shown here is derived from an EMBL/GenBank/DDBJ whole genome shotgun (WGS) entry which is preliminary data.</text>
</comment>
<dbReference type="RefSeq" id="WP_142082485.1">
    <property type="nucleotide sequence ID" value="NZ_VFPT01000001.1"/>
</dbReference>
<evidence type="ECO:0000313" key="2">
    <source>
        <dbReference type="Proteomes" id="UP000320582"/>
    </source>
</evidence>
<sequence length="166" mass="18445">MKKFLAIAAAVVAVLYIVLLLIGQSTMKRFEESRPVGEVISPSGRLVCSYAAYMDYVQTSLKIANALLQFYPYLESEEDVDRLLAAFDALELDGPETTFVAAHIPTGDTYTHTCEEEPCSERDALHAWSECREATLGVDLGGYCIELAVRFREQDHCLIAPFQGDQ</sequence>
<accession>A0A543KG64</accession>
<proteinExistence type="predicted"/>
<name>A0A543KG64_9RHOB</name>
<dbReference type="OrthoDB" id="8445629at2"/>
<reference evidence="1 2" key="1">
    <citation type="submission" date="2019-06" db="EMBL/GenBank/DDBJ databases">
        <title>Genomic Encyclopedia of Archaeal and Bacterial Type Strains, Phase II (KMG-II): from individual species to whole genera.</title>
        <authorList>
            <person name="Goeker M."/>
        </authorList>
    </citation>
    <scope>NUCLEOTIDE SEQUENCE [LARGE SCALE GENOMIC DNA]</scope>
    <source>
        <strain evidence="1 2">DSM 18423</strain>
    </source>
</reference>
<protein>
    <submittedName>
        <fullName evidence="1">Uncharacterized protein</fullName>
    </submittedName>
</protein>
<gene>
    <name evidence="1" type="ORF">BD293_2735</name>
</gene>
<dbReference type="Proteomes" id="UP000320582">
    <property type="component" value="Unassembled WGS sequence"/>
</dbReference>